<dbReference type="Proteomes" id="UP000290588">
    <property type="component" value="Unassembled WGS sequence"/>
</dbReference>
<accession>A0A347U603</accession>
<evidence type="ECO:0000313" key="2">
    <source>
        <dbReference type="EMBL" id="RXI30984.1"/>
    </source>
</evidence>
<proteinExistence type="predicted"/>
<dbReference type="AlphaFoldDB" id="A0A347U603"/>
<protein>
    <recommendedName>
        <fullName evidence="5">FAD/FMN-containing dehydrogenase</fullName>
    </recommendedName>
</protein>
<dbReference type="RefSeq" id="WP_118916515.1">
    <property type="nucleotide sequence ID" value="NZ_CP032097.1"/>
</dbReference>
<evidence type="ECO:0008006" key="5">
    <source>
        <dbReference type="Google" id="ProtNLM"/>
    </source>
</evidence>
<dbReference type="Proteomes" id="UP000262582">
    <property type="component" value="Chromosome"/>
</dbReference>
<evidence type="ECO:0000313" key="4">
    <source>
        <dbReference type="Proteomes" id="UP000290588"/>
    </source>
</evidence>
<reference evidence="2 4" key="1">
    <citation type="submission" date="2017-09" db="EMBL/GenBank/DDBJ databases">
        <title>Genomics of the genus Arcobacter.</title>
        <authorList>
            <person name="Perez-Cataluna A."/>
            <person name="Figueras M.J."/>
            <person name="Salas-Masso N."/>
        </authorList>
    </citation>
    <scope>NUCLEOTIDE SEQUENCE [LARGE SCALE GENOMIC DNA]</scope>
    <source>
        <strain evidence="2 4">CECT 7837</strain>
    </source>
</reference>
<dbReference type="KEGG" id="aell:AELL_0592"/>
<dbReference type="EMBL" id="NXIG01000005">
    <property type="protein sequence ID" value="RXI30984.1"/>
    <property type="molecule type" value="Genomic_DNA"/>
</dbReference>
<evidence type="ECO:0000313" key="3">
    <source>
        <dbReference type="Proteomes" id="UP000262582"/>
    </source>
</evidence>
<evidence type="ECO:0000313" key="1">
    <source>
        <dbReference type="EMBL" id="AXX94281.1"/>
    </source>
</evidence>
<reference evidence="1 3" key="2">
    <citation type="submission" date="2018-08" db="EMBL/GenBank/DDBJ databases">
        <title>Complete genome of the Arcobacter ellisii type strain LMG 26155.</title>
        <authorList>
            <person name="Miller W.G."/>
            <person name="Yee E."/>
            <person name="Bono J.L."/>
        </authorList>
    </citation>
    <scope>NUCLEOTIDE SEQUENCE [LARGE SCALE GENOMIC DNA]</scope>
    <source>
        <strain evidence="1 3">LMG 26155</strain>
    </source>
</reference>
<dbReference type="OrthoDB" id="5340260at2"/>
<sequence>MMKQLILSIIFANFMFASTLRIDDKIGNFSLTDQFDKIHTISSNVSTIIVTFQKETLMMVNEYLSSKSENFLEEHHAIFINNISSSPTIITKMFTLPKLRDYKYTILLIYDESNTKFEKQNNKITTYSLENGFIKNINFISSVDELERVLK</sequence>
<name>A0A347U603_9BACT</name>
<dbReference type="EMBL" id="CP032097">
    <property type="protein sequence ID" value="AXX94281.1"/>
    <property type="molecule type" value="Genomic_DNA"/>
</dbReference>
<keyword evidence="3" id="KW-1185">Reference proteome</keyword>
<organism evidence="2 4">
    <name type="scientific">Arcobacter ellisii</name>
    <dbReference type="NCBI Taxonomy" id="913109"/>
    <lineage>
        <taxon>Bacteria</taxon>
        <taxon>Pseudomonadati</taxon>
        <taxon>Campylobacterota</taxon>
        <taxon>Epsilonproteobacteria</taxon>
        <taxon>Campylobacterales</taxon>
        <taxon>Arcobacteraceae</taxon>
        <taxon>Arcobacter</taxon>
    </lineage>
</organism>
<gene>
    <name evidence="1" type="ORF">AELL_0592</name>
    <name evidence="2" type="ORF">CP962_05835</name>
</gene>